<dbReference type="Proteomes" id="UP000318578">
    <property type="component" value="Unassembled WGS sequence"/>
</dbReference>
<evidence type="ECO:0000313" key="1">
    <source>
        <dbReference type="EMBL" id="TVT24803.1"/>
    </source>
</evidence>
<dbReference type="InterPro" id="IPR047707">
    <property type="entry name" value="VdcD-like"/>
</dbReference>
<keyword evidence="2" id="KW-1185">Reference proteome</keyword>
<proteinExistence type="predicted"/>
<gene>
    <name evidence="1" type="ORF">FNH06_05400</name>
</gene>
<protein>
    <recommendedName>
        <fullName evidence="3">4-hydroxybenzoate decarboxylase</fullName>
    </recommendedName>
</protein>
<accession>A0A558AKL3</accession>
<evidence type="ECO:0000313" key="2">
    <source>
        <dbReference type="Proteomes" id="UP000318578"/>
    </source>
</evidence>
<name>A0A558AKL3_9PSEU</name>
<dbReference type="EMBL" id="VJZA01000005">
    <property type="protein sequence ID" value="TVT24803.1"/>
    <property type="molecule type" value="Genomic_DNA"/>
</dbReference>
<sequence>MSDLPTTCARCDSTGTIRVLTTSPVPGAWTMYACSTCTYSWRSTEAAYVSDPATYPAAFKVDPAAIAEMPVVPTVPPRRA</sequence>
<comment type="caution">
    <text evidence="1">The sequence shown here is derived from an EMBL/GenBank/DDBJ whole genome shotgun (WGS) entry which is preliminary data.</text>
</comment>
<evidence type="ECO:0008006" key="3">
    <source>
        <dbReference type="Google" id="ProtNLM"/>
    </source>
</evidence>
<dbReference type="NCBIfam" id="NF041205">
    <property type="entry name" value="VdcD"/>
    <property type="match status" value="1"/>
</dbReference>
<organism evidence="1 2">
    <name type="scientific">Amycolatopsis acidiphila</name>
    <dbReference type="NCBI Taxonomy" id="715473"/>
    <lineage>
        <taxon>Bacteria</taxon>
        <taxon>Bacillati</taxon>
        <taxon>Actinomycetota</taxon>
        <taxon>Actinomycetes</taxon>
        <taxon>Pseudonocardiales</taxon>
        <taxon>Pseudonocardiaceae</taxon>
        <taxon>Amycolatopsis</taxon>
    </lineage>
</organism>
<dbReference type="Pfam" id="PF26358">
    <property type="entry name" value="EcdD_BsdD_detox"/>
    <property type="match status" value="1"/>
</dbReference>
<dbReference type="OrthoDB" id="5877746at2"/>
<reference evidence="1 2" key="1">
    <citation type="submission" date="2019-07" db="EMBL/GenBank/DDBJ databases">
        <title>New species of Amycolatopsis and Streptomyces.</title>
        <authorList>
            <person name="Duangmal K."/>
            <person name="Teo W.F.A."/>
            <person name="Lipun K."/>
        </authorList>
    </citation>
    <scope>NUCLEOTIDE SEQUENCE [LARGE SCALE GENOMIC DNA]</scope>
    <source>
        <strain evidence="1 2">JCM 30562</strain>
    </source>
</reference>
<dbReference type="AlphaFoldDB" id="A0A558AKL3"/>